<dbReference type="PROSITE" id="PS51314">
    <property type="entry name" value="VPS37_C"/>
    <property type="match status" value="1"/>
</dbReference>
<comment type="caution">
    <text evidence="14">The sequence shown here is derived from an EMBL/GenBank/DDBJ whole genome shotgun (WGS) entry which is preliminary data.</text>
</comment>
<evidence type="ECO:0000256" key="11">
    <source>
        <dbReference type="RuleBase" id="RU365072"/>
    </source>
</evidence>
<evidence type="ECO:0000256" key="7">
    <source>
        <dbReference type="ARBA" id="ARBA00023010"/>
    </source>
</evidence>
<accession>A0A0F8DEQ7</accession>
<sequence>MDIALPSPVEAGPEVEFFATKLDECLEYQRSGSSALEKRDRILNLVDQYYGYALERSMPRQRQTRANRPLHSSIRESDRMAIDNDDAVSHEPETLETRQKWEQEAHTWDLLRRLLPLRYPEPTKEAKAASRPLFKHSAAATKQSAWDEFVQADPLAIERRAVLQWLQSNSASGPDISDLVQDLQQRADRGDIIAHGWIHTRSAIKQQKMMLNRVSALDPNESAVTQALRTSNGSPLVSQLDPDSLTRQGRKLQPQDEYFERSIWRGCYELLRRGSTMDEIRVWCSERTEAWRAVSMSALPLPGIDADKPFQGPSSIALWRRMCYATARNGGVDDYERAVYGILAGDIPSVEKVCLSWDDVLFANYNALLRSQFDAFALRACGSEAAASLTQSFPSFDAIQYHGDPDTLVKRLVKSMESNPLTSAEAKAPIKVLQGAILAKDLDSYFVDQGLALAASAMGTSEAKMLFSHGMNTFQVDGAKLFGIDQLQGLPVVVGEDAISRKAVQGNATVAYLSLVSRAGLDELVPMYCSTLVGSRQYEVLAQNLLQIVDNESRVQELGIIRRSNLDVLKFAKTLPAMQLDAVLKMEQPAQEPFSIMSAEILEHAHGRPIKLDFMGLKEDIKIEHEYLIRSVEWLLLVDQAWPDVLNMGSRVFTYFLKNMYLSSAHLDDDVIYSPDDVEFWSEQLSQLPTFSVTAKQAATDARNFRDLSSLVRVLDLIETINSMGFVVAGNDPPRDFWNEVAVHVQECQEVIEPVLNNWLLTSIKEGDKDLEKIRAMYLPEVVLAWVSRLHFAGHHIGKDYLMECMDLAALIADGNSDIARVFIESGRMTELVQEFTACSKELAIYNTEKKASNGASGGIEVAHTVLEMDGSSSGNMADPGPKWIPTILEDKSTRDLTDILRSPKLLQALNDASTASAPSVAAPRATLHSLLLENTQTAQHLLQLEERLAHERATANAQLLTAKKLERDWAEKQREVDSALERFMPAALYQRLGQGVGEQQAVCEALEESFVDGQGEAGLASERETMEWIKRYKEAKMVYWRRKEQKDRWDEGRVGGWR</sequence>
<comment type="subcellular location">
    <subcellularLocation>
        <location evidence="1">Endosome</location>
    </subcellularLocation>
    <subcellularLocation>
        <location evidence="11">Nucleus</location>
        <location evidence="11">Nuclear pore complex</location>
    </subcellularLocation>
    <subcellularLocation>
        <location evidence="11">Nucleus membrane</location>
    </subcellularLocation>
</comment>
<evidence type="ECO:0000313" key="14">
    <source>
        <dbReference type="EMBL" id="KKF94449.1"/>
    </source>
</evidence>
<keyword evidence="9 11" id="KW-0539">Nucleus</keyword>
<keyword evidence="11" id="KW-0472">Membrane</keyword>
<dbReference type="GO" id="GO:0031965">
    <property type="term" value="C:nuclear membrane"/>
    <property type="evidence" value="ECO:0007669"/>
    <property type="project" value="UniProtKB-SubCell"/>
</dbReference>
<evidence type="ECO:0000256" key="5">
    <source>
        <dbReference type="ARBA" id="ARBA00022816"/>
    </source>
</evidence>
<dbReference type="SUPFAM" id="SSF140111">
    <property type="entry name" value="Endosomal sorting complex assembly domain"/>
    <property type="match status" value="1"/>
</dbReference>
<dbReference type="GO" id="GO:0006606">
    <property type="term" value="P:protein import into nucleus"/>
    <property type="evidence" value="ECO:0007669"/>
    <property type="project" value="TreeGrafter"/>
</dbReference>
<dbReference type="AlphaFoldDB" id="A0A0F8DEQ7"/>
<evidence type="ECO:0000256" key="1">
    <source>
        <dbReference type="ARBA" id="ARBA00004177"/>
    </source>
</evidence>
<feature type="domain" description="VPS37 C-terminal" evidence="13">
    <location>
        <begin position="967"/>
        <end position="1059"/>
    </location>
</feature>
<keyword evidence="15" id="KW-1185">Reference proteome</keyword>
<keyword evidence="8 11" id="KW-0906">Nuclear pore complex</keyword>
<keyword evidence="3 10" id="KW-0813">Transport</keyword>
<dbReference type="GO" id="GO:0043162">
    <property type="term" value="P:ubiquitin-dependent protein catabolic process via the multivesicular body sorting pathway"/>
    <property type="evidence" value="ECO:0007669"/>
    <property type="project" value="UniProtKB-ARBA"/>
</dbReference>
<organism evidence="14 15">
    <name type="scientific">Ceratocystis fimbriata f. sp. platani</name>
    <dbReference type="NCBI Taxonomy" id="88771"/>
    <lineage>
        <taxon>Eukaryota</taxon>
        <taxon>Fungi</taxon>
        <taxon>Dikarya</taxon>
        <taxon>Ascomycota</taxon>
        <taxon>Pezizomycotina</taxon>
        <taxon>Sordariomycetes</taxon>
        <taxon>Hypocreomycetidae</taxon>
        <taxon>Microascales</taxon>
        <taxon>Ceratocystidaceae</taxon>
        <taxon>Ceratocystis</taxon>
    </lineage>
</organism>
<evidence type="ECO:0000256" key="2">
    <source>
        <dbReference type="ARBA" id="ARBA00007617"/>
    </source>
</evidence>
<dbReference type="GO" id="GO:0006406">
    <property type="term" value="P:mRNA export from nucleus"/>
    <property type="evidence" value="ECO:0007669"/>
    <property type="project" value="TreeGrafter"/>
</dbReference>
<name>A0A0F8DEQ7_CERFI</name>
<dbReference type="OrthoDB" id="3098at2759"/>
<dbReference type="GO" id="GO:0000973">
    <property type="term" value="P:post-transcriptional tethering of RNA polymerase II gene DNA at nuclear periphery"/>
    <property type="evidence" value="ECO:0007669"/>
    <property type="project" value="TreeGrafter"/>
</dbReference>
<evidence type="ECO:0000259" key="13">
    <source>
        <dbReference type="PROSITE" id="PS51314"/>
    </source>
</evidence>
<dbReference type="PANTHER" id="PTHR13003:SF2">
    <property type="entry name" value="NUCLEAR PORE COMPLEX PROTEIN NUP107"/>
    <property type="match status" value="1"/>
</dbReference>
<dbReference type="GO" id="GO:0072666">
    <property type="term" value="P:establishment of protein localization to vacuole"/>
    <property type="evidence" value="ECO:0007669"/>
    <property type="project" value="UniProtKB-ARBA"/>
</dbReference>
<dbReference type="InterPro" id="IPR037202">
    <property type="entry name" value="ESCRT_assembly_dom"/>
</dbReference>
<evidence type="ECO:0000313" key="15">
    <source>
        <dbReference type="Proteomes" id="UP000034841"/>
    </source>
</evidence>
<dbReference type="GO" id="GO:0031080">
    <property type="term" value="C:nuclear pore outer ring"/>
    <property type="evidence" value="ECO:0007669"/>
    <property type="project" value="TreeGrafter"/>
</dbReference>
<evidence type="ECO:0000256" key="9">
    <source>
        <dbReference type="ARBA" id="ARBA00023242"/>
    </source>
</evidence>
<dbReference type="InterPro" id="IPR009851">
    <property type="entry name" value="Mod_r"/>
</dbReference>
<evidence type="ECO:0000256" key="8">
    <source>
        <dbReference type="ARBA" id="ARBA00023132"/>
    </source>
</evidence>
<dbReference type="InterPro" id="IPR007252">
    <property type="entry name" value="Nup84/Nup107"/>
</dbReference>
<keyword evidence="7 11" id="KW-0811">Translocation</keyword>
<dbReference type="GO" id="GO:0000813">
    <property type="term" value="C:ESCRT I complex"/>
    <property type="evidence" value="ECO:0007669"/>
    <property type="project" value="UniProtKB-ARBA"/>
</dbReference>
<keyword evidence="5" id="KW-0509">mRNA transport</keyword>
<dbReference type="PANTHER" id="PTHR13003">
    <property type="entry name" value="NUP107-RELATED"/>
    <property type="match status" value="1"/>
</dbReference>
<keyword evidence="4" id="KW-0967">Endosome</keyword>
<comment type="subunit">
    <text evidence="11">Part of the nuclear pore complex (NPC).</text>
</comment>
<evidence type="ECO:0000256" key="6">
    <source>
        <dbReference type="ARBA" id="ARBA00022927"/>
    </source>
</evidence>
<comment type="similarity">
    <text evidence="11">Belongs to the nucleoporin Nup84/Nup107 family.</text>
</comment>
<comment type="function">
    <text evidence="11">Functions as a component of the nuclear pore complex (NPC).</text>
</comment>
<dbReference type="Proteomes" id="UP000034841">
    <property type="component" value="Unassembled WGS sequence"/>
</dbReference>
<dbReference type="Pfam" id="PF04121">
    <property type="entry name" value="Nup84_Nup100"/>
    <property type="match status" value="1"/>
</dbReference>
<reference evidence="14 15" key="1">
    <citation type="submission" date="2015-04" db="EMBL/GenBank/DDBJ databases">
        <title>Genome sequence of Ceratocystis platani, a major pathogen of plane trees.</title>
        <authorList>
            <person name="Belbahri L."/>
        </authorList>
    </citation>
    <scope>NUCLEOTIDE SEQUENCE [LARGE SCALE GENOMIC DNA]</scope>
    <source>
        <strain evidence="14 15">CFO</strain>
    </source>
</reference>
<dbReference type="GO" id="GO:0017056">
    <property type="term" value="F:structural constituent of nuclear pore"/>
    <property type="evidence" value="ECO:0007669"/>
    <property type="project" value="UniProtKB-UniRule"/>
</dbReference>
<proteinExistence type="inferred from homology"/>
<keyword evidence="6 10" id="KW-0653">Protein transport</keyword>
<dbReference type="Gene3D" id="1.10.3450.20">
    <property type="match status" value="1"/>
</dbReference>
<dbReference type="Gene3D" id="1.20.190.50">
    <property type="match status" value="1"/>
</dbReference>
<comment type="similarity">
    <text evidence="2">Belongs to the VPS37 family.</text>
</comment>
<gene>
    <name evidence="14" type="primary">nup107</name>
    <name evidence="14" type="ORF">CFO_g3195</name>
</gene>
<evidence type="ECO:0000256" key="3">
    <source>
        <dbReference type="ARBA" id="ARBA00022448"/>
    </source>
</evidence>
<dbReference type="Pfam" id="PF07200">
    <property type="entry name" value="Mod_r"/>
    <property type="match status" value="1"/>
</dbReference>
<evidence type="ECO:0000256" key="10">
    <source>
        <dbReference type="PROSITE-ProRule" id="PRU00646"/>
    </source>
</evidence>
<protein>
    <recommendedName>
        <fullName evidence="11">Nuclear pore complex protein</fullName>
    </recommendedName>
</protein>
<evidence type="ECO:0000256" key="12">
    <source>
        <dbReference type="SAM" id="MobiDB-lite"/>
    </source>
</evidence>
<evidence type="ECO:0000256" key="4">
    <source>
        <dbReference type="ARBA" id="ARBA00022753"/>
    </source>
</evidence>
<dbReference type="EMBL" id="LBBL01000160">
    <property type="protein sequence ID" value="KKF94449.1"/>
    <property type="molecule type" value="Genomic_DNA"/>
</dbReference>
<feature type="region of interest" description="Disordered" evidence="12">
    <location>
        <begin position="229"/>
        <end position="251"/>
    </location>
</feature>